<feature type="region of interest" description="Disordered" evidence="1">
    <location>
        <begin position="58"/>
        <end position="77"/>
    </location>
</feature>
<accession>A0ABS3RYH1</accession>
<keyword evidence="3" id="KW-1185">Reference proteome</keyword>
<gene>
    <name evidence="2" type="ORF">J4709_29390</name>
</gene>
<evidence type="ECO:0000256" key="1">
    <source>
        <dbReference type="SAM" id="MobiDB-lite"/>
    </source>
</evidence>
<protein>
    <submittedName>
        <fullName evidence="2">Uncharacterized protein</fullName>
    </submittedName>
</protein>
<evidence type="ECO:0000313" key="3">
    <source>
        <dbReference type="Proteomes" id="UP000680206"/>
    </source>
</evidence>
<dbReference type="RefSeq" id="WP_208245143.1">
    <property type="nucleotide sequence ID" value="NZ_JAGEPF010000018.1"/>
</dbReference>
<evidence type="ECO:0000313" key="2">
    <source>
        <dbReference type="EMBL" id="MBO2461691.1"/>
    </source>
</evidence>
<dbReference type="Proteomes" id="UP000680206">
    <property type="component" value="Unassembled WGS sequence"/>
</dbReference>
<sequence>MSGGGHRVRVLAEWYDAEVPQAEAEALAERVRAALAAQFPEMLLVMYVEAAPPADEVEGWPCPEQTRPEAQPPRACW</sequence>
<reference evidence="2 3" key="1">
    <citation type="submission" date="2021-03" db="EMBL/GenBank/DDBJ databases">
        <title>Actinomadura violae sp. nov., isolated from lichen in Thailand.</title>
        <authorList>
            <person name="Kanchanasin P."/>
            <person name="Saeng-In P."/>
            <person name="Phongsopitanun W."/>
            <person name="Yuki M."/>
            <person name="Kudo T."/>
            <person name="Ohkuma M."/>
            <person name="Tanasupawat S."/>
        </authorList>
    </citation>
    <scope>NUCLEOTIDE SEQUENCE [LARGE SCALE GENOMIC DNA]</scope>
    <source>
        <strain evidence="2 3">LCR2-06</strain>
    </source>
</reference>
<comment type="caution">
    <text evidence="2">The sequence shown here is derived from an EMBL/GenBank/DDBJ whole genome shotgun (WGS) entry which is preliminary data.</text>
</comment>
<dbReference type="EMBL" id="JAGEPF010000018">
    <property type="protein sequence ID" value="MBO2461691.1"/>
    <property type="molecule type" value="Genomic_DNA"/>
</dbReference>
<name>A0ABS3RYH1_9ACTN</name>
<proteinExistence type="predicted"/>
<organism evidence="2 3">
    <name type="scientific">Actinomadura violacea</name>
    <dbReference type="NCBI Taxonomy" id="2819934"/>
    <lineage>
        <taxon>Bacteria</taxon>
        <taxon>Bacillati</taxon>
        <taxon>Actinomycetota</taxon>
        <taxon>Actinomycetes</taxon>
        <taxon>Streptosporangiales</taxon>
        <taxon>Thermomonosporaceae</taxon>
        <taxon>Actinomadura</taxon>
    </lineage>
</organism>